<dbReference type="GO" id="GO:0006935">
    <property type="term" value="P:chemotaxis"/>
    <property type="evidence" value="ECO:0007669"/>
    <property type="project" value="UniProtKB-KW"/>
</dbReference>
<dbReference type="Gene3D" id="6.10.340.10">
    <property type="match status" value="1"/>
</dbReference>
<evidence type="ECO:0000259" key="13">
    <source>
        <dbReference type="PROSITE" id="PS50885"/>
    </source>
</evidence>
<evidence type="ECO:0000256" key="4">
    <source>
        <dbReference type="ARBA" id="ARBA00022500"/>
    </source>
</evidence>
<dbReference type="SUPFAM" id="SSF58104">
    <property type="entry name" value="Methyl-accepting chemotaxis protein (MCP) signaling domain"/>
    <property type="match status" value="1"/>
</dbReference>
<dbReference type="Pfam" id="PF02743">
    <property type="entry name" value="dCache_1"/>
    <property type="match status" value="1"/>
</dbReference>
<organism evidence="14 15">
    <name type="scientific">Paenibacillus phyllosphaerae</name>
    <dbReference type="NCBI Taxonomy" id="274593"/>
    <lineage>
        <taxon>Bacteria</taxon>
        <taxon>Bacillati</taxon>
        <taxon>Bacillota</taxon>
        <taxon>Bacilli</taxon>
        <taxon>Bacillales</taxon>
        <taxon>Paenibacillaceae</taxon>
        <taxon>Paenibacillus</taxon>
    </lineage>
</organism>
<dbReference type="RefSeq" id="WP_183603797.1">
    <property type="nucleotide sequence ID" value="NZ_JACHXK010000021.1"/>
</dbReference>
<feature type="domain" description="Methyl-accepting transducer" evidence="12">
    <location>
        <begin position="388"/>
        <end position="625"/>
    </location>
</feature>
<keyword evidence="4" id="KW-0145">Chemotaxis</keyword>
<feature type="domain" description="HAMP" evidence="13">
    <location>
        <begin position="317"/>
        <end position="369"/>
    </location>
</feature>
<keyword evidence="15" id="KW-1185">Reference proteome</keyword>
<gene>
    <name evidence="14" type="ORF">FHS18_005837</name>
</gene>
<dbReference type="CDD" id="cd18773">
    <property type="entry name" value="PDC1_HK_sensor"/>
    <property type="match status" value="1"/>
</dbReference>
<comment type="caution">
    <text evidence="14">The sequence shown here is derived from an EMBL/GenBank/DDBJ whole genome shotgun (WGS) entry which is preliminary data.</text>
</comment>
<evidence type="ECO:0000256" key="5">
    <source>
        <dbReference type="ARBA" id="ARBA00022692"/>
    </source>
</evidence>
<dbReference type="CDD" id="cd06225">
    <property type="entry name" value="HAMP"/>
    <property type="match status" value="1"/>
</dbReference>
<evidence type="ECO:0000259" key="12">
    <source>
        <dbReference type="PROSITE" id="PS50111"/>
    </source>
</evidence>
<keyword evidence="2" id="KW-1003">Cell membrane</keyword>
<accession>A0A7W5B3Y2</accession>
<dbReference type="InterPro" id="IPR003660">
    <property type="entry name" value="HAMP_dom"/>
</dbReference>
<reference evidence="14 15" key="1">
    <citation type="submission" date="2020-08" db="EMBL/GenBank/DDBJ databases">
        <title>Genomic Encyclopedia of Type Strains, Phase III (KMG-III): the genomes of soil and plant-associated and newly described type strains.</title>
        <authorList>
            <person name="Whitman W."/>
        </authorList>
    </citation>
    <scope>NUCLEOTIDE SEQUENCE [LARGE SCALE GENOMIC DNA]</scope>
    <source>
        <strain evidence="14 15">CECT 5862</strain>
    </source>
</reference>
<evidence type="ECO:0000256" key="8">
    <source>
        <dbReference type="ARBA" id="ARBA00023224"/>
    </source>
</evidence>
<keyword evidence="5 11" id="KW-0812">Transmembrane</keyword>
<keyword evidence="3" id="KW-0488">Methylation</keyword>
<dbReference type="Pfam" id="PF00672">
    <property type="entry name" value="HAMP"/>
    <property type="match status" value="1"/>
</dbReference>
<evidence type="ECO:0000313" key="14">
    <source>
        <dbReference type="EMBL" id="MBB3113724.1"/>
    </source>
</evidence>
<dbReference type="InterPro" id="IPR004089">
    <property type="entry name" value="MCPsignal_dom"/>
</dbReference>
<comment type="subcellular location">
    <subcellularLocation>
        <location evidence="1">Cell membrane</location>
        <topology evidence="1">Multi-pass membrane protein</topology>
    </subcellularLocation>
</comment>
<dbReference type="SMART" id="SM00283">
    <property type="entry name" value="MA"/>
    <property type="match status" value="1"/>
</dbReference>
<dbReference type="Pfam" id="PF00015">
    <property type="entry name" value="MCPsignal"/>
    <property type="match status" value="1"/>
</dbReference>
<dbReference type="Gene3D" id="3.30.450.20">
    <property type="entry name" value="PAS domain"/>
    <property type="match status" value="1"/>
</dbReference>
<evidence type="ECO:0000313" key="15">
    <source>
        <dbReference type="Proteomes" id="UP000570361"/>
    </source>
</evidence>
<dbReference type="SMART" id="SM00304">
    <property type="entry name" value="HAMP"/>
    <property type="match status" value="1"/>
</dbReference>
<sequence length="675" mass="72582">MSKNRKIMHILSNTARQFLLMRSKLILAFLAVLIVPSVVIGYFSYDSAKQTVQEKMTSGTNSSMALVTNSLHNYFSPVVDEVNLLAEDLNGLTEQSQTAEHFNRFKNHFTNFEALVLVNDAGTYTAVPAVEQTDYDPRQETWYKEALAASGKVVISPLAKNEATGNFITVVSRMLNNGNGVLAVSLNLTPLAESLKGTKIGDTGTMMVIDSANQVVTGTGFVFDVGAVQVGGPIEGMITVPDSLPSDLTTIKKEVLPLQNMDMEFYSAVEPVTGWSVVSIIALNDYAVAAEPILNRMLLVLGIAVLLAGIIIFFMIRMVHGPLKQLKQVTRSVSNGDLTVAVAMKRRDEFGDLAADFNVMITSLRSVVSEMHSTSMKLSASSESIKDSSEHTAQSVQHVTETIMETAENAMSGAEVSKQTEKSVVEMAKGVSSIAKSAGVIVYSAEQTEKDIALGSKTFGLVRGQMNRIQEAASESALLIGELSGLSSEAERMSQSIADIAKQTNLLSLNASIEAARAGEHGRGFAVVAGEVHKLSEQSKETAHAIGSNINKMFAYIQRINDTMHTHVQEQIGEGLRVSQEAVTAFTNIERSTSQIVEQIQGISAVAEQIAASTDQVSTSVTELANISKQSAQSAQTTSAAAQQQMASMEEISSSTQELAVMASQLQETVKRFTL</sequence>
<dbReference type="PROSITE" id="PS50111">
    <property type="entry name" value="CHEMOTAXIS_TRANSDUC_2"/>
    <property type="match status" value="1"/>
</dbReference>
<dbReference type="EMBL" id="JACHXK010000021">
    <property type="protein sequence ID" value="MBB3113724.1"/>
    <property type="molecule type" value="Genomic_DNA"/>
</dbReference>
<dbReference type="InterPro" id="IPR029151">
    <property type="entry name" value="Sensor-like_sf"/>
</dbReference>
<name>A0A7W5B3Y2_9BACL</name>
<keyword evidence="8 10" id="KW-0807">Transducer</keyword>
<dbReference type="GO" id="GO:0007165">
    <property type="term" value="P:signal transduction"/>
    <property type="evidence" value="ECO:0007669"/>
    <property type="project" value="UniProtKB-KW"/>
</dbReference>
<dbReference type="AlphaFoldDB" id="A0A7W5B3Y2"/>
<evidence type="ECO:0000256" key="6">
    <source>
        <dbReference type="ARBA" id="ARBA00022989"/>
    </source>
</evidence>
<evidence type="ECO:0000256" key="10">
    <source>
        <dbReference type="PROSITE-ProRule" id="PRU00284"/>
    </source>
</evidence>
<evidence type="ECO:0000256" key="3">
    <source>
        <dbReference type="ARBA" id="ARBA00022481"/>
    </source>
</evidence>
<dbReference type="Gene3D" id="1.10.287.950">
    <property type="entry name" value="Methyl-accepting chemotaxis protein"/>
    <property type="match status" value="1"/>
</dbReference>
<dbReference type="PANTHER" id="PTHR32089">
    <property type="entry name" value="METHYL-ACCEPTING CHEMOTAXIS PROTEIN MCPB"/>
    <property type="match status" value="1"/>
</dbReference>
<proteinExistence type="inferred from homology"/>
<feature type="transmembrane region" description="Helical" evidence="11">
    <location>
        <begin position="297"/>
        <end position="316"/>
    </location>
</feature>
<keyword evidence="7 11" id="KW-0472">Membrane</keyword>
<evidence type="ECO:0000256" key="9">
    <source>
        <dbReference type="ARBA" id="ARBA00029447"/>
    </source>
</evidence>
<keyword evidence="6 11" id="KW-1133">Transmembrane helix</keyword>
<protein>
    <submittedName>
        <fullName evidence="14">Methyl-accepting chemotaxis protein</fullName>
    </submittedName>
</protein>
<dbReference type="Proteomes" id="UP000570361">
    <property type="component" value="Unassembled WGS sequence"/>
</dbReference>
<dbReference type="PANTHER" id="PTHR32089:SF114">
    <property type="entry name" value="METHYL-ACCEPTING CHEMOTAXIS PROTEIN MCPB"/>
    <property type="match status" value="1"/>
</dbReference>
<evidence type="ECO:0000256" key="1">
    <source>
        <dbReference type="ARBA" id="ARBA00004651"/>
    </source>
</evidence>
<dbReference type="GO" id="GO:0005886">
    <property type="term" value="C:plasma membrane"/>
    <property type="evidence" value="ECO:0007669"/>
    <property type="project" value="UniProtKB-SubCell"/>
</dbReference>
<evidence type="ECO:0000256" key="11">
    <source>
        <dbReference type="SAM" id="Phobius"/>
    </source>
</evidence>
<evidence type="ECO:0000256" key="2">
    <source>
        <dbReference type="ARBA" id="ARBA00022475"/>
    </source>
</evidence>
<dbReference type="PROSITE" id="PS50885">
    <property type="entry name" value="HAMP"/>
    <property type="match status" value="1"/>
</dbReference>
<comment type="similarity">
    <text evidence="9">Belongs to the methyl-accepting chemotaxis (MCP) protein family.</text>
</comment>
<dbReference type="SUPFAM" id="SSF103190">
    <property type="entry name" value="Sensory domain-like"/>
    <property type="match status" value="1"/>
</dbReference>
<evidence type="ECO:0000256" key="7">
    <source>
        <dbReference type="ARBA" id="ARBA00023136"/>
    </source>
</evidence>
<dbReference type="InterPro" id="IPR033479">
    <property type="entry name" value="dCache_1"/>
</dbReference>